<dbReference type="GO" id="GO:0046872">
    <property type="term" value="F:metal ion binding"/>
    <property type="evidence" value="ECO:0007669"/>
    <property type="project" value="UniProtKB-KW"/>
</dbReference>
<dbReference type="Gene3D" id="3.40.470.10">
    <property type="entry name" value="Uracil-DNA glycosylase-like domain"/>
    <property type="match status" value="1"/>
</dbReference>
<dbReference type="EC" id="3.2.2.27" evidence="3"/>
<dbReference type="InterPro" id="IPR051536">
    <property type="entry name" value="UDG_Type-4/5"/>
</dbReference>
<gene>
    <name evidence="14" type="ORF">AVW16_10110</name>
</gene>
<dbReference type="CDD" id="cd10030">
    <property type="entry name" value="UDG-F4_TTUDGA_SPO1dp_like"/>
    <property type="match status" value="1"/>
</dbReference>
<keyword evidence="8" id="KW-0378">Hydrolase</keyword>
<dbReference type="PANTHER" id="PTHR33693:SF1">
    <property type="entry name" value="TYPE-4 URACIL-DNA GLYCOSYLASE"/>
    <property type="match status" value="1"/>
</dbReference>
<comment type="similarity">
    <text evidence="2">Belongs to the uracil-DNA glycosylase (UDG) superfamily. Type 4 (UDGa) family.</text>
</comment>
<dbReference type="EMBL" id="LQQU01000017">
    <property type="protein sequence ID" value="KZE32733.1"/>
    <property type="molecule type" value="Genomic_DNA"/>
</dbReference>
<dbReference type="AlphaFoldDB" id="A0A161SAF3"/>
<protein>
    <recommendedName>
        <fullName evidence="4">Type-4 uracil-DNA glycosylase</fullName>
        <ecNumber evidence="3">3.2.2.27</ecNumber>
    </recommendedName>
</protein>
<dbReference type="GO" id="GO:0004844">
    <property type="term" value="F:uracil DNA N-glycosylase activity"/>
    <property type="evidence" value="ECO:0007669"/>
    <property type="project" value="UniProtKB-EC"/>
</dbReference>
<keyword evidence="6" id="KW-0479">Metal-binding</keyword>
<organism evidence="14 15">
    <name type="scientific">Crenobacter luteus</name>
    <dbReference type="NCBI Taxonomy" id="1452487"/>
    <lineage>
        <taxon>Bacteria</taxon>
        <taxon>Pseudomonadati</taxon>
        <taxon>Pseudomonadota</taxon>
        <taxon>Betaproteobacteria</taxon>
        <taxon>Neisseriales</taxon>
        <taxon>Neisseriaceae</taxon>
        <taxon>Crenobacter</taxon>
    </lineage>
</organism>
<dbReference type="SMART" id="SM00986">
    <property type="entry name" value="UDG"/>
    <property type="match status" value="1"/>
</dbReference>
<evidence type="ECO:0000256" key="12">
    <source>
        <dbReference type="SAM" id="MobiDB-lite"/>
    </source>
</evidence>
<evidence type="ECO:0000313" key="15">
    <source>
        <dbReference type="Proteomes" id="UP000076625"/>
    </source>
</evidence>
<keyword evidence="5" id="KW-0004">4Fe-4S</keyword>
<dbReference type="SMART" id="SM00987">
    <property type="entry name" value="UreE_C"/>
    <property type="match status" value="1"/>
</dbReference>
<reference evidence="15" key="1">
    <citation type="submission" date="2016-01" db="EMBL/GenBank/DDBJ databases">
        <title>Draft genome of Chromobacterium sp. F49.</title>
        <authorList>
            <person name="Hong K.W."/>
        </authorList>
    </citation>
    <scope>NUCLEOTIDE SEQUENCE [LARGE SCALE GENOMIC DNA]</scope>
    <source>
        <strain evidence="15">CN10</strain>
    </source>
</reference>
<evidence type="ECO:0000256" key="3">
    <source>
        <dbReference type="ARBA" id="ARBA00012030"/>
    </source>
</evidence>
<evidence type="ECO:0000256" key="2">
    <source>
        <dbReference type="ARBA" id="ARBA00006521"/>
    </source>
</evidence>
<proteinExistence type="inferred from homology"/>
<evidence type="ECO:0000256" key="4">
    <source>
        <dbReference type="ARBA" id="ARBA00019403"/>
    </source>
</evidence>
<name>A0A161SAF3_9NEIS</name>
<evidence type="ECO:0000256" key="9">
    <source>
        <dbReference type="ARBA" id="ARBA00023004"/>
    </source>
</evidence>
<dbReference type="PANTHER" id="PTHR33693">
    <property type="entry name" value="TYPE-5 URACIL-DNA GLYCOSYLASE"/>
    <property type="match status" value="1"/>
</dbReference>
<evidence type="ECO:0000256" key="5">
    <source>
        <dbReference type="ARBA" id="ARBA00022485"/>
    </source>
</evidence>
<keyword evidence="7" id="KW-0227">DNA damage</keyword>
<comment type="caution">
    <text evidence="14">The sequence shown here is derived from an EMBL/GenBank/DDBJ whole genome shotgun (WGS) entry which is preliminary data.</text>
</comment>
<keyword evidence="10" id="KW-0411">Iron-sulfur</keyword>
<accession>A0A161SAF3</accession>
<dbReference type="SUPFAM" id="SSF52141">
    <property type="entry name" value="Uracil-DNA glycosylase-like"/>
    <property type="match status" value="1"/>
</dbReference>
<keyword evidence="15" id="KW-1185">Reference proteome</keyword>
<dbReference type="Pfam" id="PF03167">
    <property type="entry name" value="UDG"/>
    <property type="match status" value="1"/>
</dbReference>
<keyword evidence="9" id="KW-0408">Iron</keyword>
<dbReference type="GO" id="GO:0051539">
    <property type="term" value="F:4 iron, 4 sulfur cluster binding"/>
    <property type="evidence" value="ECO:0007669"/>
    <property type="project" value="UniProtKB-KW"/>
</dbReference>
<dbReference type="NCBIfam" id="TIGR00758">
    <property type="entry name" value="UDG_fam4"/>
    <property type="match status" value="1"/>
</dbReference>
<dbReference type="InterPro" id="IPR005273">
    <property type="entry name" value="Ura-DNA_glyco_family4"/>
</dbReference>
<keyword evidence="11" id="KW-0234">DNA repair</keyword>
<dbReference type="STRING" id="1452487.AVW16_10110"/>
<dbReference type="OrthoDB" id="5290748at2"/>
<evidence type="ECO:0000256" key="7">
    <source>
        <dbReference type="ARBA" id="ARBA00022763"/>
    </source>
</evidence>
<dbReference type="InterPro" id="IPR005122">
    <property type="entry name" value="Uracil-DNA_glycosylase-like"/>
</dbReference>
<feature type="region of interest" description="Disordered" evidence="12">
    <location>
        <begin position="33"/>
        <end position="98"/>
    </location>
</feature>
<evidence type="ECO:0000256" key="10">
    <source>
        <dbReference type="ARBA" id="ARBA00023014"/>
    </source>
</evidence>
<feature type="domain" description="Uracil-DNA glycosylase-like" evidence="13">
    <location>
        <begin position="132"/>
        <end position="279"/>
    </location>
</feature>
<evidence type="ECO:0000259" key="13">
    <source>
        <dbReference type="SMART" id="SM00986"/>
    </source>
</evidence>
<evidence type="ECO:0000256" key="1">
    <source>
        <dbReference type="ARBA" id="ARBA00001400"/>
    </source>
</evidence>
<sequence length="292" mass="31395">MMRRARLADAMGLGPLWLPRGVALPDDGDTLAHQAQAGVPQEKAGARAVGQPAAPAPSPLRNALLSKLQGSTSPRADANRAPQPAETVETAPPPSAAIASPEIATLDWDALKSAVATCERCRLCETRIRTVFGRGAERARLMIVGEAPGAHEDEQGQPFVGRAGQLLENMLAAIGLDSDADVFITNVLKCRPPGNRNPAPDEIAACQHYLWAQIAHVQPDLILALGRFAAQTLLETSDAIGRLRGRVHRYRDIPLIVSYHPAYLLRNLPDKAKAWQDLTLTRRTLAALAPRP</sequence>
<dbReference type="Proteomes" id="UP000076625">
    <property type="component" value="Unassembled WGS sequence"/>
</dbReference>
<dbReference type="InterPro" id="IPR036895">
    <property type="entry name" value="Uracil-DNA_glycosylase-like_sf"/>
</dbReference>
<evidence type="ECO:0000313" key="14">
    <source>
        <dbReference type="EMBL" id="KZE32733.1"/>
    </source>
</evidence>
<evidence type="ECO:0000256" key="6">
    <source>
        <dbReference type="ARBA" id="ARBA00022723"/>
    </source>
</evidence>
<evidence type="ECO:0000256" key="8">
    <source>
        <dbReference type="ARBA" id="ARBA00022801"/>
    </source>
</evidence>
<comment type="catalytic activity">
    <reaction evidence="1">
        <text>Hydrolyzes single-stranded DNA or mismatched double-stranded DNA and polynucleotides, releasing free uracil.</text>
        <dbReference type="EC" id="3.2.2.27"/>
    </reaction>
</comment>
<dbReference type="GO" id="GO:0006281">
    <property type="term" value="P:DNA repair"/>
    <property type="evidence" value="ECO:0007669"/>
    <property type="project" value="UniProtKB-KW"/>
</dbReference>
<evidence type="ECO:0000256" key="11">
    <source>
        <dbReference type="ARBA" id="ARBA00023204"/>
    </source>
</evidence>
<dbReference type="RefSeq" id="WP_066611609.1">
    <property type="nucleotide sequence ID" value="NZ_LQQU01000017.1"/>
</dbReference>